<evidence type="ECO:0000313" key="6">
    <source>
        <dbReference type="Proteomes" id="UP000469185"/>
    </source>
</evidence>
<evidence type="ECO:0000259" key="4">
    <source>
        <dbReference type="Pfam" id="PF00933"/>
    </source>
</evidence>
<dbReference type="Proteomes" id="UP000469185">
    <property type="component" value="Unassembled WGS sequence"/>
</dbReference>
<evidence type="ECO:0000256" key="1">
    <source>
        <dbReference type="ARBA" id="ARBA00005336"/>
    </source>
</evidence>
<protein>
    <submittedName>
        <fullName evidence="5">Beta-N-acetylhexosaminidase</fullName>
    </submittedName>
</protein>
<proteinExistence type="inferred from homology"/>
<dbReference type="AlphaFoldDB" id="A0A6N9YHE8"/>
<dbReference type="InterPro" id="IPR017853">
    <property type="entry name" value="GH"/>
</dbReference>
<dbReference type="EMBL" id="JAAGOB010000002">
    <property type="protein sequence ID" value="NED94355.1"/>
    <property type="molecule type" value="Genomic_DNA"/>
</dbReference>
<dbReference type="InterPro" id="IPR050226">
    <property type="entry name" value="NagZ_Beta-hexosaminidase"/>
</dbReference>
<dbReference type="SUPFAM" id="SSF51445">
    <property type="entry name" value="(Trans)glycosidases"/>
    <property type="match status" value="1"/>
</dbReference>
<comment type="caution">
    <text evidence="5">The sequence shown here is derived from an EMBL/GenBank/DDBJ whole genome shotgun (WGS) entry which is preliminary data.</text>
</comment>
<name>A0A6N9YHE8_9ACTN</name>
<dbReference type="GO" id="GO:0009254">
    <property type="term" value="P:peptidoglycan turnover"/>
    <property type="evidence" value="ECO:0007669"/>
    <property type="project" value="TreeGrafter"/>
</dbReference>
<feature type="domain" description="Glycoside hydrolase family 3 N-terminal" evidence="4">
    <location>
        <begin position="3"/>
        <end position="312"/>
    </location>
</feature>
<dbReference type="Pfam" id="PF00933">
    <property type="entry name" value="Glyco_hydro_3"/>
    <property type="match status" value="1"/>
</dbReference>
<evidence type="ECO:0000313" key="5">
    <source>
        <dbReference type="EMBL" id="NED94355.1"/>
    </source>
</evidence>
<accession>A0A6N9YHE8</accession>
<dbReference type="GO" id="GO:0004553">
    <property type="term" value="F:hydrolase activity, hydrolyzing O-glycosyl compounds"/>
    <property type="evidence" value="ECO:0007669"/>
    <property type="project" value="InterPro"/>
</dbReference>
<dbReference type="GO" id="GO:0005975">
    <property type="term" value="P:carbohydrate metabolic process"/>
    <property type="evidence" value="ECO:0007669"/>
    <property type="project" value="InterPro"/>
</dbReference>
<sequence>MAVEEQAGQVIVASYAGLEPPTELIAELGLGGVILMGDNVESTDQVAAATAAAREADERPYPLIVAVDQEGGNVARVREPATEFPAYMALGAARDPELAADVARASGEELRALGFTMVFAPDADVTIGPDDPTIASRSASSDPELVAEIVVGSLRGYAEAGIVAVPKHFPGHGSVPADSHEELPVQTAPLEELLERDFAPFHAAVNAGASALMVAHIDVEAVDPGTPSSLSGDVIELARSELEFGGLLVTDAQDMAAVTALYGPGEAAVGALAAGADVVLMPADARVAHEAIVAAVEDGRLPAERLEEAATRGVAVMLNQDAADDPPSADVVGAHEDVSYEASLAAVTIAAGECRGPYVGDTVAVSGGTEQDRARFVAAAEEAGLTVGSGGDTVRLLGGSGPGAGDVAVALDAPYPLGPSEASTKIAIYGRTPAAFRALVDVLRGAETGHGRLPVDVEGADQLGCPRSP</sequence>
<keyword evidence="3" id="KW-0326">Glycosidase</keyword>
<evidence type="ECO:0000256" key="3">
    <source>
        <dbReference type="ARBA" id="ARBA00023295"/>
    </source>
</evidence>
<gene>
    <name evidence="5" type="ORF">G1H11_03415</name>
</gene>
<organism evidence="5 6">
    <name type="scientific">Phytoactinopolyspora alkaliphila</name>
    <dbReference type="NCBI Taxonomy" id="1783498"/>
    <lineage>
        <taxon>Bacteria</taxon>
        <taxon>Bacillati</taxon>
        <taxon>Actinomycetota</taxon>
        <taxon>Actinomycetes</taxon>
        <taxon>Jiangellales</taxon>
        <taxon>Jiangellaceae</taxon>
        <taxon>Phytoactinopolyspora</taxon>
    </lineage>
</organism>
<dbReference type="InterPro" id="IPR001764">
    <property type="entry name" value="Glyco_hydro_3_N"/>
</dbReference>
<dbReference type="InterPro" id="IPR036962">
    <property type="entry name" value="Glyco_hydro_3_N_sf"/>
</dbReference>
<dbReference type="PANTHER" id="PTHR30480">
    <property type="entry name" value="BETA-HEXOSAMINIDASE-RELATED"/>
    <property type="match status" value="1"/>
</dbReference>
<reference evidence="5 6" key="1">
    <citation type="submission" date="2020-02" db="EMBL/GenBank/DDBJ databases">
        <authorList>
            <person name="Li X.-J."/>
            <person name="Feng X.-M."/>
        </authorList>
    </citation>
    <scope>NUCLEOTIDE SEQUENCE [LARGE SCALE GENOMIC DNA]</scope>
    <source>
        <strain evidence="5 6">CGMCC 4.7225</strain>
    </source>
</reference>
<keyword evidence="2" id="KW-0378">Hydrolase</keyword>
<dbReference type="Gene3D" id="3.20.20.300">
    <property type="entry name" value="Glycoside hydrolase, family 3, N-terminal domain"/>
    <property type="match status" value="1"/>
</dbReference>
<evidence type="ECO:0000256" key="2">
    <source>
        <dbReference type="ARBA" id="ARBA00022801"/>
    </source>
</evidence>
<dbReference type="PANTHER" id="PTHR30480:SF16">
    <property type="entry name" value="GLYCOSIDE HYDROLASE FAMILY 3 DOMAIN PROTEIN"/>
    <property type="match status" value="1"/>
</dbReference>
<keyword evidence="6" id="KW-1185">Reference proteome</keyword>
<comment type="similarity">
    <text evidence="1">Belongs to the glycosyl hydrolase 3 family.</text>
</comment>